<dbReference type="EMBL" id="JACYGY010000001">
    <property type="protein sequence ID" value="MBE9465027.1"/>
    <property type="molecule type" value="Genomic_DNA"/>
</dbReference>
<reference evidence="2" key="1">
    <citation type="submission" date="2023-07" db="EMBL/GenBank/DDBJ databases">
        <title>Dyadobacter sp. nov 'subterranea' isolated from contaminted grondwater.</title>
        <authorList>
            <person name="Szabo I."/>
            <person name="Al-Omari J."/>
            <person name="Szerdahelyi S.G."/>
            <person name="Rado J."/>
        </authorList>
    </citation>
    <scope>NUCLEOTIDE SEQUENCE [LARGE SCALE GENOMIC DNA]</scope>
    <source>
        <strain evidence="2">UP-52</strain>
    </source>
</reference>
<keyword evidence="2" id="KW-1185">Reference proteome</keyword>
<dbReference type="Pfam" id="PF13489">
    <property type="entry name" value="Methyltransf_23"/>
    <property type="match status" value="1"/>
</dbReference>
<dbReference type="GO" id="GO:0008168">
    <property type="term" value="F:methyltransferase activity"/>
    <property type="evidence" value="ECO:0007669"/>
    <property type="project" value="UniProtKB-KW"/>
</dbReference>
<dbReference type="CDD" id="cd02440">
    <property type="entry name" value="AdoMet_MTases"/>
    <property type="match status" value="1"/>
</dbReference>
<organism evidence="1 2">
    <name type="scientific">Dyadobacter subterraneus</name>
    <dbReference type="NCBI Taxonomy" id="2773304"/>
    <lineage>
        <taxon>Bacteria</taxon>
        <taxon>Pseudomonadati</taxon>
        <taxon>Bacteroidota</taxon>
        <taxon>Cytophagia</taxon>
        <taxon>Cytophagales</taxon>
        <taxon>Spirosomataceae</taxon>
        <taxon>Dyadobacter</taxon>
    </lineage>
</organism>
<dbReference type="Gene3D" id="3.40.50.150">
    <property type="entry name" value="Vaccinia Virus protein VP39"/>
    <property type="match status" value="1"/>
</dbReference>
<protein>
    <submittedName>
        <fullName evidence="1">Class I SAM-dependent methyltransferase</fullName>
    </submittedName>
</protein>
<keyword evidence="1" id="KW-0489">Methyltransferase</keyword>
<accession>A0ABR9WHM9</accession>
<evidence type="ECO:0000313" key="2">
    <source>
        <dbReference type="Proteomes" id="UP000634134"/>
    </source>
</evidence>
<evidence type="ECO:0000313" key="1">
    <source>
        <dbReference type="EMBL" id="MBE9465027.1"/>
    </source>
</evidence>
<dbReference type="Proteomes" id="UP000634134">
    <property type="component" value="Unassembled WGS sequence"/>
</dbReference>
<dbReference type="GO" id="GO:0032259">
    <property type="term" value="P:methylation"/>
    <property type="evidence" value="ECO:0007669"/>
    <property type="project" value="UniProtKB-KW"/>
</dbReference>
<keyword evidence="1" id="KW-0808">Transferase</keyword>
<dbReference type="PANTHER" id="PTHR43861">
    <property type="entry name" value="TRANS-ACONITATE 2-METHYLTRANSFERASE-RELATED"/>
    <property type="match status" value="1"/>
</dbReference>
<dbReference type="RefSeq" id="WP_194123053.1">
    <property type="nucleotide sequence ID" value="NZ_JACYGY010000001.1"/>
</dbReference>
<sequence length="232" mass="26949">MTESLYLDGDYLKNNPNWHVEDSHWKAEKIKQILIKNKISPSTICEIGCGAGEILNQLYSTLSNTSSFIGYDISENAIDLAKCRTKERLTFKKQDLLLDNSAQFDLLLVIDVFEHIEDYIGFLRKCRQKAEYKVFHIPLDMTVQKVLRKEVLMYARQKVGHLHYFTRETALDTLVDAGYEILDEFYTPWGFEMEQKTLLKKIFQLPFRLFYSLNADLAVRVMGGSSLMVLAR</sequence>
<dbReference type="PANTHER" id="PTHR43861:SF6">
    <property type="entry name" value="METHYLTRANSFERASE TYPE 11"/>
    <property type="match status" value="1"/>
</dbReference>
<name>A0ABR9WHM9_9BACT</name>
<dbReference type="SUPFAM" id="SSF53335">
    <property type="entry name" value="S-adenosyl-L-methionine-dependent methyltransferases"/>
    <property type="match status" value="1"/>
</dbReference>
<gene>
    <name evidence="1" type="ORF">IEE83_24335</name>
</gene>
<dbReference type="InterPro" id="IPR029063">
    <property type="entry name" value="SAM-dependent_MTases_sf"/>
</dbReference>
<comment type="caution">
    <text evidence="1">The sequence shown here is derived from an EMBL/GenBank/DDBJ whole genome shotgun (WGS) entry which is preliminary data.</text>
</comment>
<proteinExistence type="predicted"/>